<feature type="transmembrane region" description="Helical" evidence="5">
    <location>
        <begin position="377"/>
        <end position="397"/>
    </location>
</feature>
<feature type="transmembrane region" description="Helical" evidence="5">
    <location>
        <begin position="443"/>
        <end position="470"/>
    </location>
</feature>
<dbReference type="Gene3D" id="1.20.1250.20">
    <property type="entry name" value="MFS general substrate transporter like domains"/>
    <property type="match status" value="1"/>
</dbReference>
<keyword evidence="3 5" id="KW-1133">Transmembrane helix</keyword>
<feature type="transmembrane region" description="Helical" evidence="5">
    <location>
        <begin position="148"/>
        <end position="167"/>
    </location>
</feature>
<evidence type="ECO:0000256" key="1">
    <source>
        <dbReference type="ARBA" id="ARBA00004141"/>
    </source>
</evidence>
<feature type="transmembrane region" description="Helical" evidence="5">
    <location>
        <begin position="342"/>
        <end position="365"/>
    </location>
</feature>
<dbReference type="PANTHER" id="PTHR23502:SF134">
    <property type="entry name" value="MAJOR FACILITATOR SUPERFAMILY (MFS) PROFILE DOMAIN-CONTAINING PROTEIN-RELATED"/>
    <property type="match status" value="1"/>
</dbReference>
<comment type="caution">
    <text evidence="7">The sequence shown here is derived from an EMBL/GenBank/DDBJ whole genome shotgun (WGS) entry which is preliminary data.</text>
</comment>
<evidence type="ECO:0000256" key="5">
    <source>
        <dbReference type="SAM" id="Phobius"/>
    </source>
</evidence>
<reference evidence="7" key="1">
    <citation type="submission" date="2020-11" db="EMBL/GenBank/DDBJ databases">
        <authorList>
            <consortium name="DOE Joint Genome Institute"/>
            <person name="Ahrendt S."/>
            <person name="Riley R."/>
            <person name="Andreopoulos W."/>
            <person name="Labutti K."/>
            <person name="Pangilinan J."/>
            <person name="Ruiz-Duenas F.J."/>
            <person name="Barrasa J.M."/>
            <person name="Sanchez-Garcia M."/>
            <person name="Camarero S."/>
            <person name="Miyauchi S."/>
            <person name="Serrano A."/>
            <person name="Linde D."/>
            <person name="Babiker R."/>
            <person name="Drula E."/>
            <person name="Ayuso-Fernandez I."/>
            <person name="Pacheco R."/>
            <person name="Padilla G."/>
            <person name="Ferreira P."/>
            <person name="Barriuso J."/>
            <person name="Kellner H."/>
            <person name="Castanera R."/>
            <person name="Alfaro M."/>
            <person name="Ramirez L."/>
            <person name="Pisabarro A.G."/>
            <person name="Kuo A."/>
            <person name="Tritt A."/>
            <person name="Lipzen A."/>
            <person name="He G."/>
            <person name="Yan M."/>
            <person name="Ng V."/>
            <person name="Cullen D."/>
            <person name="Martin F."/>
            <person name="Rosso M.-N."/>
            <person name="Henrissat B."/>
            <person name="Hibbett D."/>
            <person name="Martinez A.T."/>
            <person name="Grigoriev I.V."/>
        </authorList>
    </citation>
    <scope>NUCLEOTIDE SEQUENCE</scope>
    <source>
        <strain evidence="7">CBS 247.69</strain>
    </source>
</reference>
<sequence>MTTNGVASTSPTPVAFRDQVVLKSLEDVHEPVDPRLGLSSRPQPDQLDESLGHQLTHIIQHPHEELQPSSTSTKNEKASFDSDSEPIYVDFAEGDQRNPINFSLRKKWAITILACISTVFSASAPSAYNMGFDSMIRDLGCTRFQATVGLSVYPLGFGVVPLVSASLSEEFGRMPLYIISSVGFFVMYLMVALSKNIQTLIVARFLQGAFGSTGATMVGGTIADIWSSKDRGLPMSLFAVAALGGTGLGPVLAGWVQMNPRLEWKWIQWIQMIIYSLYLIMVPIVLKETRTAVLITRIAKKMRRETGNHRYRARVEDERASLRTLIYISCTRPIRLMLTEPVVTSFSLWIGFAWGITYCMITRSIGGVFGTLHNFNTGFIGTTFITMTIGSLIGFATNFYQEALYQKNFPTRGPEARLYMACVAAILFPAGMFIYAWSSLPTVHWIVQMVGITLFIWATFIMYLAVFSYLADCYGPYASSALAGQSLARNLMATAFPLFIEQMFDALGYRWSNSIFGFIAVAMIPIPFGLFFYGPAIRKRSKFSRMVMEAQTGQGSKT</sequence>
<dbReference type="PROSITE" id="PS50850">
    <property type="entry name" value="MFS"/>
    <property type="match status" value="1"/>
</dbReference>
<feature type="transmembrane region" description="Helical" evidence="5">
    <location>
        <begin position="237"/>
        <end position="256"/>
    </location>
</feature>
<dbReference type="Proteomes" id="UP000807353">
    <property type="component" value="Unassembled WGS sequence"/>
</dbReference>
<evidence type="ECO:0000256" key="2">
    <source>
        <dbReference type="ARBA" id="ARBA00022692"/>
    </source>
</evidence>
<feature type="transmembrane region" description="Helical" evidence="5">
    <location>
        <begin position="108"/>
        <end position="128"/>
    </location>
</feature>
<dbReference type="InterPro" id="IPR020846">
    <property type="entry name" value="MFS_dom"/>
</dbReference>
<keyword evidence="2 5" id="KW-0812">Transmembrane</keyword>
<dbReference type="InterPro" id="IPR036259">
    <property type="entry name" value="MFS_trans_sf"/>
</dbReference>
<feature type="domain" description="Major facilitator superfamily (MFS) profile" evidence="6">
    <location>
        <begin position="110"/>
        <end position="538"/>
    </location>
</feature>
<keyword evidence="8" id="KW-1185">Reference proteome</keyword>
<dbReference type="SUPFAM" id="SSF103473">
    <property type="entry name" value="MFS general substrate transporter"/>
    <property type="match status" value="1"/>
</dbReference>
<dbReference type="GO" id="GO:0005886">
    <property type="term" value="C:plasma membrane"/>
    <property type="evidence" value="ECO:0007669"/>
    <property type="project" value="TreeGrafter"/>
</dbReference>
<gene>
    <name evidence="7" type="ORF">BDZ94DRAFT_1221950</name>
</gene>
<evidence type="ECO:0000259" key="6">
    <source>
        <dbReference type="PROSITE" id="PS50850"/>
    </source>
</evidence>
<feature type="transmembrane region" description="Helical" evidence="5">
    <location>
        <begin position="174"/>
        <end position="193"/>
    </location>
</feature>
<accession>A0A9P6CCV3</accession>
<keyword evidence="4 5" id="KW-0472">Membrane</keyword>
<proteinExistence type="predicted"/>
<organism evidence="7 8">
    <name type="scientific">Collybia nuda</name>
    <dbReference type="NCBI Taxonomy" id="64659"/>
    <lineage>
        <taxon>Eukaryota</taxon>
        <taxon>Fungi</taxon>
        <taxon>Dikarya</taxon>
        <taxon>Basidiomycota</taxon>
        <taxon>Agaricomycotina</taxon>
        <taxon>Agaricomycetes</taxon>
        <taxon>Agaricomycetidae</taxon>
        <taxon>Agaricales</taxon>
        <taxon>Tricholomatineae</taxon>
        <taxon>Clitocybaceae</taxon>
        <taxon>Collybia</taxon>
    </lineage>
</organism>
<dbReference type="FunFam" id="1.20.1250.20:FF:000082">
    <property type="entry name" value="MFS multidrug transporter, putative"/>
    <property type="match status" value="1"/>
</dbReference>
<feature type="transmembrane region" description="Helical" evidence="5">
    <location>
        <begin position="418"/>
        <end position="437"/>
    </location>
</feature>
<evidence type="ECO:0000256" key="4">
    <source>
        <dbReference type="ARBA" id="ARBA00023136"/>
    </source>
</evidence>
<dbReference type="CDD" id="cd17323">
    <property type="entry name" value="MFS_Tpo1_MDR_like"/>
    <property type="match status" value="1"/>
</dbReference>
<dbReference type="AlphaFoldDB" id="A0A9P6CCV3"/>
<dbReference type="GO" id="GO:0022857">
    <property type="term" value="F:transmembrane transporter activity"/>
    <property type="evidence" value="ECO:0007669"/>
    <property type="project" value="InterPro"/>
</dbReference>
<evidence type="ECO:0000313" key="7">
    <source>
        <dbReference type="EMBL" id="KAF9461062.1"/>
    </source>
</evidence>
<feature type="transmembrane region" description="Helical" evidence="5">
    <location>
        <begin position="205"/>
        <end position="225"/>
    </location>
</feature>
<evidence type="ECO:0000256" key="3">
    <source>
        <dbReference type="ARBA" id="ARBA00022989"/>
    </source>
</evidence>
<dbReference type="OrthoDB" id="5376138at2759"/>
<name>A0A9P6CCV3_9AGAR</name>
<protein>
    <submittedName>
        <fullName evidence="7">Major facilitator superfamily domain-containing protein</fullName>
    </submittedName>
</protein>
<dbReference type="InterPro" id="IPR011701">
    <property type="entry name" value="MFS"/>
</dbReference>
<feature type="transmembrane region" description="Helical" evidence="5">
    <location>
        <begin position="515"/>
        <end position="536"/>
    </location>
</feature>
<comment type="subcellular location">
    <subcellularLocation>
        <location evidence="1">Membrane</location>
        <topology evidence="1">Multi-pass membrane protein</topology>
    </subcellularLocation>
</comment>
<dbReference type="EMBL" id="MU150289">
    <property type="protein sequence ID" value="KAF9461062.1"/>
    <property type="molecule type" value="Genomic_DNA"/>
</dbReference>
<dbReference type="Pfam" id="PF07690">
    <property type="entry name" value="MFS_1"/>
    <property type="match status" value="1"/>
</dbReference>
<evidence type="ECO:0000313" key="8">
    <source>
        <dbReference type="Proteomes" id="UP000807353"/>
    </source>
</evidence>
<feature type="transmembrane region" description="Helical" evidence="5">
    <location>
        <begin position="268"/>
        <end position="286"/>
    </location>
</feature>
<dbReference type="PANTHER" id="PTHR23502">
    <property type="entry name" value="MAJOR FACILITATOR SUPERFAMILY"/>
    <property type="match status" value="1"/>
</dbReference>